<dbReference type="Pfam" id="PF08031">
    <property type="entry name" value="BBE"/>
    <property type="match status" value="1"/>
</dbReference>
<dbReference type="Pfam" id="PF01565">
    <property type="entry name" value="FAD_binding_4"/>
    <property type="match status" value="1"/>
</dbReference>
<dbReference type="SUPFAM" id="SSF56176">
    <property type="entry name" value="FAD-binding/transporter-associated domain-like"/>
    <property type="match status" value="1"/>
</dbReference>
<dbReference type="InterPro" id="IPR050416">
    <property type="entry name" value="FAD-linked_Oxidoreductase"/>
</dbReference>
<dbReference type="InterPro" id="IPR016166">
    <property type="entry name" value="FAD-bd_PCMH"/>
</dbReference>
<dbReference type="EMBL" id="JBHUHF010000001">
    <property type="protein sequence ID" value="MFD2025183.1"/>
    <property type="molecule type" value="Genomic_DNA"/>
</dbReference>
<dbReference type="InterPro" id="IPR016167">
    <property type="entry name" value="FAD-bd_PCMH_sub1"/>
</dbReference>
<dbReference type="PANTHER" id="PTHR42973:SF39">
    <property type="entry name" value="FAD-BINDING PCMH-TYPE DOMAIN-CONTAINING PROTEIN"/>
    <property type="match status" value="1"/>
</dbReference>
<dbReference type="PANTHER" id="PTHR42973">
    <property type="entry name" value="BINDING OXIDOREDUCTASE, PUTATIVE (AFU_ORTHOLOGUE AFUA_1G17690)-RELATED"/>
    <property type="match status" value="1"/>
</dbReference>
<dbReference type="RefSeq" id="WP_377197091.1">
    <property type="nucleotide sequence ID" value="NZ_JBHUHF010000001.1"/>
</dbReference>
<evidence type="ECO:0000259" key="6">
    <source>
        <dbReference type="PROSITE" id="PS51387"/>
    </source>
</evidence>
<keyword evidence="5" id="KW-0560">Oxidoreductase</keyword>
<evidence type="ECO:0000256" key="3">
    <source>
        <dbReference type="ARBA" id="ARBA00022630"/>
    </source>
</evidence>
<proteinExistence type="inferred from homology"/>
<dbReference type="InterPro" id="IPR006094">
    <property type="entry name" value="Oxid_FAD_bind_N"/>
</dbReference>
<keyword evidence="3" id="KW-0285">Flavoprotein</keyword>
<dbReference type="InterPro" id="IPR036318">
    <property type="entry name" value="FAD-bd_PCMH-like_sf"/>
</dbReference>
<feature type="domain" description="FAD-binding PCMH-type" evidence="6">
    <location>
        <begin position="33"/>
        <end position="203"/>
    </location>
</feature>
<dbReference type="Gene3D" id="3.30.465.10">
    <property type="match status" value="1"/>
</dbReference>
<protein>
    <submittedName>
        <fullName evidence="7">FAD-binding oxidoreductase</fullName>
    </submittedName>
</protein>
<evidence type="ECO:0000313" key="8">
    <source>
        <dbReference type="Proteomes" id="UP001597338"/>
    </source>
</evidence>
<keyword evidence="4" id="KW-0274">FAD</keyword>
<reference evidence="8" key="1">
    <citation type="journal article" date="2019" name="Int. J. Syst. Evol. Microbiol.">
        <title>The Global Catalogue of Microorganisms (GCM) 10K type strain sequencing project: providing services to taxonomists for standard genome sequencing and annotation.</title>
        <authorList>
            <consortium name="The Broad Institute Genomics Platform"/>
            <consortium name="The Broad Institute Genome Sequencing Center for Infectious Disease"/>
            <person name="Wu L."/>
            <person name="Ma J."/>
        </authorList>
    </citation>
    <scope>NUCLEOTIDE SEQUENCE [LARGE SCALE GENOMIC DNA]</scope>
    <source>
        <strain evidence="8">CCM 7043</strain>
    </source>
</reference>
<evidence type="ECO:0000256" key="5">
    <source>
        <dbReference type="ARBA" id="ARBA00023002"/>
    </source>
</evidence>
<dbReference type="Gene3D" id="3.40.462.20">
    <property type="match status" value="1"/>
</dbReference>
<organism evidence="7 8">
    <name type="scientific">Promicromonospora aerolata</name>
    <dbReference type="NCBI Taxonomy" id="195749"/>
    <lineage>
        <taxon>Bacteria</taxon>
        <taxon>Bacillati</taxon>
        <taxon>Actinomycetota</taxon>
        <taxon>Actinomycetes</taxon>
        <taxon>Micrococcales</taxon>
        <taxon>Promicromonosporaceae</taxon>
        <taxon>Promicromonospora</taxon>
    </lineage>
</organism>
<comment type="caution">
    <text evidence="7">The sequence shown here is derived from an EMBL/GenBank/DDBJ whole genome shotgun (WGS) entry which is preliminary data.</text>
</comment>
<name>A0ABW4V5R7_9MICO</name>
<dbReference type="Proteomes" id="UP001597338">
    <property type="component" value="Unassembled WGS sequence"/>
</dbReference>
<dbReference type="InterPro" id="IPR016169">
    <property type="entry name" value="FAD-bd_PCMH_sub2"/>
</dbReference>
<dbReference type="InterPro" id="IPR012951">
    <property type="entry name" value="BBE"/>
</dbReference>
<accession>A0ABW4V5R7</accession>
<evidence type="ECO:0000256" key="2">
    <source>
        <dbReference type="ARBA" id="ARBA00005466"/>
    </source>
</evidence>
<gene>
    <name evidence="7" type="ORF">ACFSL2_06635</name>
</gene>
<dbReference type="Gene3D" id="3.30.43.10">
    <property type="entry name" value="Uridine Diphospho-n-acetylenolpyruvylglucosamine Reductase, domain 2"/>
    <property type="match status" value="1"/>
</dbReference>
<keyword evidence="8" id="KW-1185">Reference proteome</keyword>
<sequence>MDTIEDAAVAGLDIRHPGDAEFDQACAVWNAIVVHRPALVVRCRDAGDVVAALALARQDGLEVGVRCGGHSVVGHSVPENGLMIDLTPMGAVRVDPVGRRAWVQGGALLGALDAATQPHGLATTAGNVSHTGVGGLTLGGGMGWLARQHGLACDNVISYEVVTAAGDVVRAAADERPDLFWALRGGGGNFGVVTGFEFRLHDVGTRALSVELDFPVAAAVPAVVRWRDLAANAPRAATYTAGVHDGVVTLGLVWVGDPGAGRAHAAGLESLGTPVARRIDELSYLELQTREDSARGHAVRRYWKGHYFHELSVGAIEALLAIEPGVRAGLQAYGGAIADVPDEDAAFSQRGTRFEYVAATGWTDADEDEARIAAARASAARLEPFASGVYVNVLGDDGAAGVRRAYPPEKLARLAAVKAVYDPDNVFHLNQNIAPAPAP</sequence>
<evidence type="ECO:0000256" key="1">
    <source>
        <dbReference type="ARBA" id="ARBA00001974"/>
    </source>
</evidence>
<comment type="cofactor">
    <cofactor evidence="1">
        <name>FAD</name>
        <dbReference type="ChEBI" id="CHEBI:57692"/>
    </cofactor>
</comment>
<comment type="similarity">
    <text evidence="2">Belongs to the oxygen-dependent FAD-linked oxidoreductase family.</text>
</comment>
<evidence type="ECO:0000256" key="4">
    <source>
        <dbReference type="ARBA" id="ARBA00022827"/>
    </source>
</evidence>
<evidence type="ECO:0000313" key="7">
    <source>
        <dbReference type="EMBL" id="MFD2025183.1"/>
    </source>
</evidence>
<dbReference type="PROSITE" id="PS51387">
    <property type="entry name" value="FAD_PCMH"/>
    <property type="match status" value="1"/>
</dbReference>